<sequence length="471" mass="52147">MIHPVIMAGGTGSRLWPLSRQLNPKQFLKLTDGPLSMLQATVERLQGMDAKEPLLICNEEHRFLAAEQMRQSGHDNTRIILEPCGRNTAPAIALAALELMENTSEANPIMLVLAADHLIKNTSAFQEGVSKAIPLAQQGKVVTFGIVPQHPETGYGYIHQGEELADNCFTVDKFVEKPDLETAEAYLACGEYLWNSGMFLFRAQDYLNELEAHRPDILAACKAAMSGASEDLHFTRVNAEAFARCPSDSIDFAVMEKTDKAAVVALDAGWSDIGSWSALWDVSEKDAAGNSLSGDVIAHDTQNTLVRADSRLVATVGVENLVVIETKDALLVAHKDRVQEVKSIVEQIRDDGRHEHMNHREVYRPWGVYDSIDNGARYQVKRITVKPGAKLSVQMHHHRAEHWIVVSGTAQVTNGEKTYLVTENQSTYIPVGQVHSLENPGVIDLELIEVQSGSYLGEDDIVRFEDRYGRK</sequence>
<dbReference type="Pfam" id="PF22640">
    <property type="entry name" value="ManC_GMP_beta-helix"/>
    <property type="match status" value="1"/>
</dbReference>
<dbReference type="InterPro" id="IPR029044">
    <property type="entry name" value="Nucleotide-diphossugar_trans"/>
</dbReference>
<dbReference type="EC" id="2.7.7.13" evidence="3"/>
<dbReference type="InterPro" id="IPR051161">
    <property type="entry name" value="Mannose-6P_isomerase_type2"/>
</dbReference>
<keyword evidence="4 13" id="KW-0808">Transferase</keyword>
<name>A0ABX7MUK1_9GAMM</name>
<dbReference type="InterPro" id="IPR001538">
    <property type="entry name" value="Man6P_isomerase-2_C"/>
</dbReference>
<dbReference type="RefSeq" id="WP_206645287.1">
    <property type="nucleotide sequence ID" value="NZ_CP071247.1"/>
</dbReference>
<dbReference type="CDD" id="cd02509">
    <property type="entry name" value="GDP-M1P_Guanylyltransferase"/>
    <property type="match status" value="1"/>
</dbReference>
<evidence type="ECO:0000256" key="2">
    <source>
        <dbReference type="ARBA" id="ARBA00006115"/>
    </source>
</evidence>
<organism evidence="13 14">
    <name type="scientific">Marinobacter salinisoli</name>
    <dbReference type="NCBI Taxonomy" id="2769486"/>
    <lineage>
        <taxon>Bacteria</taxon>
        <taxon>Pseudomonadati</taxon>
        <taxon>Pseudomonadota</taxon>
        <taxon>Gammaproteobacteria</taxon>
        <taxon>Pseudomonadales</taxon>
        <taxon>Marinobacteraceae</taxon>
        <taxon>Marinobacter</taxon>
    </lineage>
</organism>
<dbReference type="InterPro" id="IPR054566">
    <property type="entry name" value="ManC/GMP-like_b-helix"/>
</dbReference>
<keyword evidence="6" id="KW-0547">Nucleotide-binding</keyword>
<evidence type="ECO:0000256" key="3">
    <source>
        <dbReference type="ARBA" id="ARBA00012387"/>
    </source>
</evidence>
<keyword evidence="14" id="KW-1185">Reference proteome</keyword>
<dbReference type="InterPro" id="IPR049577">
    <property type="entry name" value="GMPP_N"/>
</dbReference>
<dbReference type="GO" id="GO:0004475">
    <property type="term" value="F:mannose-1-phosphate guanylyltransferase (GTP) activity"/>
    <property type="evidence" value="ECO:0007669"/>
    <property type="project" value="UniProtKB-EC"/>
</dbReference>
<dbReference type="GO" id="GO:0004476">
    <property type="term" value="F:mannose-6-phosphate isomerase activity"/>
    <property type="evidence" value="ECO:0007669"/>
    <property type="project" value="UniProtKB-EC"/>
</dbReference>
<comment type="catalytic activity">
    <reaction evidence="8">
        <text>alpha-D-mannose 1-phosphate + GTP + H(+) = GDP-alpha-D-mannose + diphosphate</text>
        <dbReference type="Rhea" id="RHEA:15229"/>
        <dbReference type="ChEBI" id="CHEBI:15378"/>
        <dbReference type="ChEBI" id="CHEBI:33019"/>
        <dbReference type="ChEBI" id="CHEBI:37565"/>
        <dbReference type="ChEBI" id="CHEBI:57527"/>
        <dbReference type="ChEBI" id="CHEBI:58409"/>
        <dbReference type="EC" id="2.7.7.13"/>
    </reaction>
</comment>
<proteinExistence type="inferred from homology"/>
<feature type="domain" description="MannoseP isomerase/GMP-like beta-helix" evidence="12">
    <location>
        <begin position="294"/>
        <end position="347"/>
    </location>
</feature>
<dbReference type="Gene3D" id="2.60.120.10">
    <property type="entry name" value="Jelly Rolls"/>
    <property type="match status" value="1"/>
</dbReference>
<dbReference type="PANTHER" id="PTHR46390">
    <property type="entry name" value="MANNOSE-1-PHOSPHATE GUANYLYLTRANSFERASE"/>
    <property type="match status" value="1"/>
</dbReference>
<dbReference type="Pfam" id="PF01050">
    <property type="entry name" value="MannoseP_isomer"/>
    <property type="match status" value="1"/>
</dbReference>
<keyword evidence="5 13" id="KW-0548">Nucleotidyltransferase</keyword>
<keyword evidence="13" id="KW-0413">Isomerase</keyword>
<feature type="domain" description="Nucleotidyl transferase" evidence="10">
    <location>
        <begin position="4"/>
        <end position="287"/>
    </location>
</feature>
<dbReference type="InterPro" id="IPR011051">
    <property type="entry name" value="RmlC_Cupin_sf"/>
</dbReference>
<dbReference type="NCBIfam" id="TIGR01479">
    <property type="entry name" value="GMP_PMI"/>
    <property type="match status" value="1"/>
</dbReference>
<dbReference type="Proteomes" id="UP000663555">
    <property type="component" value="Chromosome"/>
</dbReference>
<evidence type="ECO:0000256" key="5">
    <source>
        <dbReference type="ARBA" id="ARBA00022695"/>
    </source>
</evidence>
<dbReference type="Pfam" id="PF00483">
    <property type="entry name" value="NTP_transferase"/>
    <property type="match status" value="1"/>
</dbReference>
<dbReference type="PANTHER" id="PTHR46390:SF1">
    <property type="entry name" value="MANNOSE-1-PHOSPHATE GUANYLYLTRANSFERASE"/>
    <property type="match status" value="1"/>
</dbReference>
<dbReference type="InterPro" id="IPR014710">
    <property type="entry name" value="RmlC-like_jellyroll"/>
</dbReference>
<evidence type="ECO:0000259" key="11">
    <source>
        <dbReference type="Pfam" id="PF01050"/>
    </source>
</evidence>
<dbReference type="SUPFAM" id="SSF51182">
    <property type="entry name" value="RmlC-like cupins"/>
    <property type="match status" value="1"/>
</dbReference>
<evidence type="ECO:0000256" key="7">
    <source>
        <dbReference type="ARBA" id="ARBA00023134"/>
    </source>
</evidence>
<evidence type="ECO:0000256" key="6">
    <source>
        <dbReference type="ARBA" id="ARBA00022741"/>
    </source>
</evidence>
<dbReference type="Gene3D" id="3.90.550.10">
    <property type="entry name" value="Spore Coat Polysaccharide Biosynthesis Protein SpsA, Chain A"/>
    <property type="match status" value="1"/>
</dbReference>
<reference evidence="13 14" key="1">
    <citation type="submission" date="2021-03" db="EMBL/GenBank/DDBJ databases">
        <title>Genome sequencing of Marinobacter sp. LPB0319.</title>
        <authorList>
            <person name="Kim J."/>
        </authorList>
    </citation>
    <scope>NUCLEOTIDE SEQUENCE [LARGE SCALE GENOMIC DNA]</scope>
    <source>
        <strain evidence="13 14">LPB0319</strain>
    </source>
</reference>
<accession>A0ABX7MUK1</accession>
<comment type="similarity">
    <text evidence="2 9">Belongs to the mannose-6-phosphate isomerase type 2 family.</text>
</comment>
<dbReference type="InterPro" id="IPR006375">
    <property type="entry name" value="Man1P_GuaTrfase/Man6P_Isoase"/>
</dbReference>
<protein>
    <recommendedName>
        <fullName evidence="3">mannose-1-phosphate guanylyltransferase</fullName>
        <ecNumber evidence="3">2.7.7.13</ecNumber>
    </recommendedName>
</protein>
<feature type="domain" description="Mannose-6-phosphate isomerase type II C-terminal" evidence="11">
    <location>
        <begin position="352"/>
        <end position="466"/>
    </location>
</feature>
<gene>
    <name evidence="13" type="ORF">LPB19_06645</name>
</gene>
<comment type="pathway">
    <text evidence="1">Nucleotide-sugar biosynthesis; GDP-alpha-D-mannose biosynthesis; GDP-alpha-D-mannose from alpha-D-mannose 1-phosphate (GTP route): step 1/1.</text>
</comment>
<keyword evidence="7" id="KW-0342">GTP-binding</keyword>
<evidence type="ECO:0000256" key="9">
    <source>
        <dbReference type="RuleBase" id="RU004190"/>
    </source>
</evidence>
<dbReference type="InterPro" id="IPR005835">
    <property type="entry name" value="NTP_transferase_dom"/>
</dbReference>
<evidence type="ECO:0000313" key="14">
    <source>
        <dbReference type="Proteomes" id="UP000663555"/>
    </source>
</evidence>
<evidence type="ECO:0000259" key="10">
    <source>
        <dbReference type="Pfam" id="PF00483"/>
    </source>
</evidence>
<evidence type="ECO:0000256" key="1">
    <source>
        <dbReference type="ARBA" id="ARBA00004823"/>
    </source>
</evidence>
<evidence type="ECO:0000256" key="4">
    <source>
        <dbReference type="ARBA" id="ARBA00022679"/>
    </source>
</evidence>
<dbReference type="CDD" id="cd02213">
    <property type="entry name" value="cupin_PMI_typeII_C"/>
    <property type="match status" value="1"/>
</dbReference>
<evidence type="ECO:0000313" key="13">
    <source>
        <dbReference type="EMBL" id="QSP96060.1"/>
    </source>
</evidence>
<dbReference type="SUPFAM" id="SSF53448">
    <property type="entry name" value="Nucleotide-diphospho-sugar transferases"/>
    <property type="match status" value="1"/>
</dbReference>
<evidence type="ECO:0000259" key="12">
    <source>
        <dbReference type="Pfam" id="PF22640"/>
    </source>
</evidence>
<evidence type="ECO:0000256" key="8">
    <source>
        <dbReference type="ARBA" id="ARBA00047343"/>
    </source>
</evidence>
<dbReference type="EMBL" id="CP071247">
    <property type="protein sequence ID" value="QSP96060.1"/>
    <property type="molecule type" value="Genomic_DNA"/>
</dbReference>